<dbReference type="SUPFAM" id="SSF49265">
    <property type="entry name" value="Fibronectin type III"/>
    <property type="match status" value="1"/>
</dbReference>
<protein>
    <submittedName>
        <fullName evidence="4">Gypsy retrotransposon integrase-like protein 1</fullName>
    </submittedName>
</protein>
<sequence>MPLPRFPFDDTTCIAVRSLPFAIGRFRLFDPQTMRAGPATPPIVTVYERVEPGRVEMIAKGEPCPRTLGAKLHIPLGTPMATGSRATCCQIRFRAMGGEDSNWKDLEVQSLPESSAIFGAGAREGEVSHVLVREDDGLELGHVYEFQVRIGDRCRIGNWSRSFHPVKFAVSPPKPPEGSGLKVVEQGDRAEMTWAPFQPDESLAAQLPGFKHLPIEYTLSVLGGSSSEPLSSICTSETRAMVHGLQPLTAYSTMLVAKWSRFGAEGRDTEHVLMAAFVTSGLGGSKLTAELSVRLPTEQLDGYGPVAPAVAKIPVQGGQPAAVTLDLDPYYVQPRLHHYNADFVRRPTTPSQRAQRSAEEEPPAAPEGQGGKLPSLVPMPPPKFTTRDPLSFALLHPVAPAPAPGARTSRPSPRRRLP</sequence>
<dbReference type="EMBL" id="CAMXCT010000990">
    <property type="protein sequence ID" value="CAI3985418.1"/>
    <property type="molecule type" value="Genomic_DNA"/>
</dbReference>
<dbReference type="Proteomes" id="UP001152797">
    <property type="component" value="Unassembled WGS sequence"/>
</dbReference>
<dbReference type="AlphaFoldDB" id="A0A9P1C792"/>
<dbReference type="EMBL" id="CAMXCT020000990">
    <property type="protein sequence ID" value="CAL1138793.1"/>
    <property type="molecule type" value="Genomic_DNA"/>
</dbReference>
<accession>A0A9P1C792</accession>
<dbReference type="EMBL" id="CAMXCT030000990">
    <property type="protein sequence ID" value="CAL4772730.1"/>
    <property type="molecule type" value="Genomic_DNA"/>
</dbReference>
<evidence type="ECO:0000313" key="2">
    <source>
        <dbReference type="EMBL" id="CAI3985418.1"/>
    </source>
</evidence>
<evidence type="ECO:0000313" key="5">
    <source>
        <dbReference type="Proteomes" id="UP001152797"/>
    </source>
</evidence>
<evidence type="ECO:0000313" key="3">
    <source>
        <dbReference type="EMBL" id="CAL1138793.1"/>
    </source>
</evidence>
<feature type="region of interest" description="Disordered" evidence="1">
    <location>
        <begin position="341"/>
        <end position="418"/>
    </location>
</feature>
<dbReference type="InterPro" id="IPR036116">
    <property type="entry name" value="FN3_sf"/>
</dbReference>
<name>A0A9P1C792_9DINO</name>
<gene>
    <name evidence="2" type="ORF">C1SCF055_LOCUS12868</name>
</gene>
<keyword evidence="5" id="KW-1185">Reference proteome</keyword>
<comment type="caution">
    <text evidence="2">The sequence shown here is derived from an EMBL/GenBank/DDBJ whole genome shotgun (WGS) entry which is preliminary data.</text>
</comment>
<reference evidence="3" key="2">
    <citation type="submission" date="2024-04" db="EMBL/GenBank/DDBJ databases">
        <authorList>
            <person name="Chen Y."/>
            <person name="Shah S."/>
            <person name="Dougan E. K."/>
            <person name="Thang M."/>
            <person name="Chan C."/>
        </authorList>
    </citation>
    <scope>NUCLEOTIDE SEQUENCE [LARGE SCALE GENOMIC DNA]</scope>
</reference>
<proteinExistence type="predicted"/>
<dbReference type="OrthoDB" id="10508252at2759"/>
<evidence type="ECO:0000256" key="1">
    <source>
        <dbReference type="SAM" id="MobiDB-lite"/>
    </source>
</evidence>
<evidence type="ECO:0000313" key="4">
    <source>
        <dbReference type="EMBL" id="CAL4772730.1"/>
    </source>
</evidence>
<organism evidence="2">
    <name type="scientific">Cladocopium goreaui</name>
    <dbReference type="NCBI Taxonomy" id="2562237"/>
    <lineage>
        <taxon>Eukaryota</taxon>
        <taxon>Sar</taxon>
        <taxon>Alveolata</taxon>
        <taxon>Dinophyceae</taxon>
        <taxon>Suessiales</taxon>
        <taxon>Symbiodiniaceae</taxon>
        <taxon>Cladocopium</taxon>
    </lineage>
</organism>
<reference evidence="2" key="1">
    <citation type="submission" date="2022-10" db="EMBL/GenBank/DDBJ databases">
        <authorList>
            <person name="Chen Y."/>
            <person name="Dougan E. K."/>
            <person name="Chan C."/>
            <person name="Rhodes N."/>
            <person name="Thang M."/>
        </authorList>
    </citation>
    <scope>NUCLEOTIDE SEQUENCE</scope>
</reference>